<name>A0A3R9PHD7_9CREN</name>
<feature type="transmembrane region" description="Helical" evidence="5">
    <location>
        <begin position="127"/>
        <end position="146"/>
    </location>
</feature>
<comment type="caution">
    <text evidence="6">The sequence shown here is derived from an EMBL/GenBank/DDBJ whole genome shotgun (WGS) entry which is preliminary data.</text>
</comment>
<keyword evidence="2 5" id="KW-0812">Transmembrane</keyword>
<dbReference type="GO" id="GO:0005886">
    <property type="term" value="C:plasma membrane"/>
    <property type="evidence" value="ECO:0007669"/>
    <property type="project" value="TreeGrafter"/>
</dbReference>
<dbReference type="PANTHER" id="PTHR33514">
    <property type="entry name" value="PROTEIN ABCI12, CHLOROPLASTIC"/>
    <property type="match status" value="1"/>
</dbReference>
<feature type="transmembrane region" description="Helical" evidence="5">
    <location>
        <begin position="96"/>
        <end position="115"/>
    </location>
</feature>
<dbReference type="OrthoDB" id="31170at2157"/>
<evidence type="ECO:0000256" key="2">
    <source>
        <dbReference type="ARBA" id="ARBA00022692"/>
    </source>
</evidence>
<dbReference type="InterPro" id="IPR003339">
    <property type="entry name" value="ABC/ECF_trnsptr_transmembrane"/>
</dbReference>
<dbReference type="AlphaFoldDB" id="A0A3R9PHD7"/>
<dbReference type="RefSeq" id="WP_125671836.1">
    <property type="nucleotide sequence ID" value="NZ_RCOS01000113.1"/>
</dbReference>
<evidence type="ECO:0000256" key="1">
    <source>
        <dbReference type="ARBA" id="ARBA00004141"/>
    </source>
</evidence>
<dbReference type="EMBL" id="RCOS01000113">
    <property type="protein sequence ID" value="RSN73596.1"/>
    <property type="molecule type" value="Genomic_DNA"/>
</dbReference>
<reference evidence="6 7" key="1">
    <citation type="submission" date="2018-10" db="EMBL/GenBank/DDBJ databases">
        <title>Co-occurring genomic capacity for anaerobic methane metabolism and dissimilatory sulfite reduction discovered in the Korarchaeota.</title>
        <authorList>
            <person name="Mckay L.J."/>
            <person name="Dlakic M."/>
            <person name="Fields M.W."/>
            <person name="Delmont T.O."/>
            <person name="Eren A.M."/>
            <person name="Jay Z.J."/>
            <person name="Klingelsmith K.B."/>
            <person name="Rusch D.B."/>
            <person name="Inskeep W.P."/>
        </authorList>
    </citation>
    <scope>NUCLEOTIDE SEQUENCE [LARGE SCALE GENOMIC DNA]</scope>
    <source>
        <strain evidence="6 7">MDKW</strain>
    </source>
</reference>
<evidence type="ECO:0000256" key="3">
    <source>
        <dbReference type="ARBA" id="ARBA00022989"/>
    </source>
</evidence>
<feature type="transmembrane region" description="Helical" evidence="5">
    <location>
        <begin position="20"/>
        <end position="39"/>
    </location>
</feature>
<proteinExistence type="predicted"/>
<dbReference type="Proteomes" id="UP000277582">
    <property type="component" value="Unassembled WGS sequence"/>
</dbReference>
<dbReference type="Pfam" id="PF02361">
    <property type="entry name" value="CbiQ"/>
    <property type="match status" value="1"/>
</dbReference>
<gene>
    <name evidence="6" type="ORF">D6D85_10000</name>
</gene>
<evidence type="ECO:0000313" key="7">
    <source>
        <dbReference type="Proteomes" id="UP000277582"/>
    </source>
</evidence>
<keyword evidence="7" id="KW-1185">Reference proteome</keyword>
<dbReference type="PANTHER" id="PTHR33514:SF13">
    <property type="entry name" value="PROTEIN ABCI12, CHLOROPLASTIC"/>
    <property type="match status" value="1"/>
</dbReference>
<feature type="transmembrane region" description="Helical" evidence="5">
    <location>
        <begin position="219"/>
        <end position="238"/>
    </location>
</feature>
<comment type="subcellular location">
    <subcellularLocation>
        <location evidence="1">Membrane</location>
        <topology evidence="1">Multi-pass membrane protein</topology>
    </subcellularLocation>
</comment>
<evidence type="ECO:0000256" key="5">
    <source>
        <dbReference type="SAM" id="Phobius"/>
    </source>
</evidence>
<keyword evidence="3 5" id="KW-1133">Transmembrane helix</keyword>
<accession>A0A3R9PHD7</accession>
<keyword evidence="4 5" id="KW-0472">Membrane</keyword>
<feature type="transmembrane region" description="Helical" evidence="5">
    <location>
        <begin position="74"/>
        <end position="90"/>
    </location>
</feature>
<evidence type="ECO:0000313" key="6">
    <source>
        <dbReference type="EMBL" id="RSN73596.1"/>
    </source>
</evidence>
<organism evidence="6 7">
    <name type="scientific">Candidatus Methanodesulfokora washburnensis</name>
    <dbReference type="NCBI Taxonomy" id="2478471"/>
    <lineage>
        <taxon>Archaea</taxon>
        <taxon>Thermoproteota</taxon>
        <taxon>Candidatus Korarchaeia</taxon>
        <taxon>Candidatus Korarchaeia incertae sedis</taxon>
        <taxon>Candidatus Methanodesulfokora</taxon>
    </lineage>
</organism>
<sequence>MIDPTRIFKAFQISKERTPYSSLHPMTKFLIFLSFLVIPLLRDDIISQLSIFLLQVPIMICSKTGKRIGESLKGSSLFLIMIIVLNYIFIRDLLYSIAMGLRLTNLLVASAILMVATNPMEIGDILFMIRVPYYITFSFVIALRFVPVLARDVENIVAAQRSRGMKIATGGLLKRARSLIPLLIPMIIISIRRSQQLSEALEVRAFGSGKRSFYYSYRWSYSDIIFILYTIICWIVIVRGYPFP</sequence>
<protein>
    <submittedName>
        <fullName evidence="6">Energy-coupling factor transporter transmembrane protein EcfT</fullName>
    </submittedName>
</protein>
<dbReference type="CDD" id="cd16914">
    <property type="entry name" value="EcfT"/>
    <property type="match status" value="1"/>
</dbReference>
<evidence type="ECO:0000256" key="4">
    <source>
        <dbReference type="ARBA" id="ARBA00023136"/>
    </source>
</evidence>